<feature type="compositionally biased region" description="Basic residues" evidence="1">
    <location>
        <begin position="163"/>
        <end position="173"/>
    </location>
</feature>
<feature type="compositionally biased region" description="Pro residues" evidence="1">
    <location>
        <begin position="98"/>
        <end position="118"/>
    </location>
</feature>
<feature type="region of interest" description="Disordered" evidence="1">
    <location>
        <begin position="147"/>
        <end position="184"/>
    </location>
</feature>
<feature type="compositionally biased region" description="Low complexity" evidence="1">
    <location>
        <begin position="331"/>
        <end position="344"/>
    </location>
</feature>
<reference evidence="3" key="2">
    <citation type="submission" date="2020-12" db="EMBL/GenBank/DDBJ databases">
        <authorList>
            <person name="Kanost M."/>
        </authorList>
    </citation>
    <scope>NUCLEOTIDE SEQUENCE</scope>
</reference>
<dbReference type="Pfam" id="PF00443">
    <property type="entry name" value="UCH"/>
    <property type="match status" value="1"/>
</dbReference>
<dbReference type="InterPro" id="IPR028889">
    <property type="entry name" value="USP"/>
</dbReference>
<feature type="compositionally biased region" description="Pro residues" evidence="1">
    <location>
        <begin position="148"/>
        <end position="159"/>
    </location>
</feature>
<evidence type="ECO:0000313" key="4">
    <source>
        <dbReference type="Proteomes" id="UP000791440"/>
    </source>
</evidence>
<feature type="region of interest" description="Disordered" evidence="1">
    <location>
        <begin position="58"/>
        <end position="118"/>
    </location>
</feature>
<sequence length="799" mass="85010">MPAHRSLLNASGVFQEYEFLDLSDVKDADLSSLQCALFEQIPDSTAAELSVGRYQTAIDTSSRSSSTAGPPKVSGSVDSLSGGEGEMAPHSPARGAAGPPPHPPPYAQPPPAYPPPHHQWPVAPPNVYVSQVTANVNVHGYMGQYYQPPAPQYAPPPQERAPRTHRRDRRTKRQPSPPPHAPQPYYVQYPQYYPAAQAQGAPLYHLPVYQPLVYGPYAYPSYYPEYPLPVEGDADKGPEEYPPEVVMEQEAVDAYYASAHYAGQPYGPPVDGAVEYVPPMYLPPPHHPPPVQQAPHHHPAPHQFNVHAKNFVAGQGRTYMQPEKIQERRTPPTTTAATVSATTVDALPIKELKITNKGPGSPKQTDRSDSSGPLPKQITLATEKVPPKTEPKPTGTPPEKTESVSASQAQIAARTFPPLATGATSTSASKVPPNASKPTKGPAAPFSGGKPPAKSTAPQTIIPVQQNATTPKAPFGNRQKRDGPANRSPSNEISEGGDRSNAGIEHIKREPPLPPSKAPMPISINLHSPGQPLIVSGKAPFGHSRKTGPSIPEPPPAPQPPPPAPTASDFPPPPTPRNRTEPPPVTVPPQPQPAPGKSWASLFSTKPAAPAPAPVAPPVATIEEPVSPTSISPPTAPNVQKPVAKVPPFDASPLSGSTPDKVSPTNAPSTVSYSEKTSVNAVSATSVASATPKPTTPSQPAAETREVPVQKDSPAAPVQPSPFSDDPNSYRMGEFLTKYQLDNKPVQIVPRGLTNRSNYCYVNAILQALIACPPFYNLLKSMPYQTRRGKSSTPVIDSM</sequence>
<comment type="caution">
    <text evidence="3">The sequence shown here is derived from an EMBL/GenBank/DDBJ whole genome shotgun (WGS) entry which is preliminary data.</text>
</comment>
<accession>A0A921ZUS8</accession>
<gene>
    <name evidence="3" type="ORF">O3G_MSEX014581</name>
</gene>
<feature type="compositionally biased region" description="Polar residues" evidence="1">
    <location>
        <begin position="58"/>
        <end position="68"/>
    </location>
</feature>
<feature type="compositionally biased region" description="Low complexity" evidence="1">
    <location>
        <begin position="677"/>
        <end position="702"/>
    </location>
</feature>
<organism evidence="3 4">
    <name type="scientific">Manduca sexta</name>
    <name type="common">Tobacco hawkmoth</name>
    <name type="synonym">Tobacco hornworm</name>
    <dbReference type="NCBI Taxonomy" id="7130"/>
    <lineage>
        <taxon>Eukaryota</taxon>
        <taxon>Metazoa</taxon>
        <taxon>Ecdysozoa</taxon>
        <taxon>Arthropoda</taxon>
        <taxon>Hexapoda</taxon>
        <taxon>Insecta</taxon>
        <taxon>Pterygota</taxon>
        <taxon>Neoptera</taxon>
        <taxon>Endopterygota</taxon>
        <taxon>Lepidoptera</taxon>
        <taxon>Glossata</taxon>
        <taxon>Ditrysia</taxon>
        <taxon>Bombycoidea</taxon>
        <taxon>Sphingidae</taxon>
        <taxon>Sphinginae</taxon>
        <taxon>Sphingini</taxon>
        <taxon>Manduca</taxon>
    </lineage>
</organism>
<dbReference type="GO" id="GO:0016579">
    <property type="term" value="P:protein deubiquitination"/>
    <property type="evidence" value="ECO:0007669"/>
    <property type="project" value="InterPro"/>
</dbReference>
<protein>
    <recommendedName>
        <fullName evidence="2">USP domain-containing protein</fullName>
    </recommendedName>
</protein>
<evidence type="ECO:0000313" key="3">
    <source>
        <dbReference type="EMBL" id="KAG6464532.1"/>
    </source>
</evidence>
<dbReference type="GO" id="GO:0004843">
    <property type="term" value="F:cysteine-type deubiquitinase activity"/>
    <property type="evidence" value="ECO:0007669"/>
    <property type="project" value="InterPro"/>
</dbReference>
<feature type="domain" description="USP" evidence="2">
    <location>
        <begin position="751"/>
        <end position="799"/>
    </location>
</feature>
<feature type="compositionally biased region" description="Polar residues" evidence="1">
    <location>
        <begin position="654"/>
        <end position="676"/>
    </location>
</feature>
<dbReference type="PROSITE" id="PS50235">
    <property type="entry name" value="USP_3"/>
    <property type="match status" value="1"/>
</dbReference>
<feature type="compositionally biased region" description="Low complexity" evidence="1">
    <location>
        <begin position="88"/>
        <end position="97"/>
    </location>
</feature>
<keyword evidence="4" id="KW-1185">Reference proteome</keyword>
<evidence type="ECO:0000259" key="2">
    <source>
        <dbReference type="PROSITE" id="PS50235"/>
    </source>
</evidence>
<reference evidence="3" key="1">
    <citation type="journal article" date="2016" name="Insect Biochem. Mol. Biol.">
        <title>Multifaceted biological insights from a draft genome sequence of the tobacco hornworm moth, Manduca sexta.</title>
        <authorList>
            <person name="Kanost M.R."/>
            <person name="Arrese E.L."/>
            <person name="Cao X."/>
            <person name="Chen Y.R."/>
            <person name="Chellapilla S."/>
            <person name="Goldsmith M.R."/>
            <person name="Grosse-Wilde E."/>
            <person name="Heckel D.G."/>
            <person name="Herndon N."/>
            <person name="Jiang H."/>
            <person name="Papanicolaou A."/>
            <person name="Qu J."/>
            <person name="Soulages J.L."/>
            <person name="Vogel H."/>
            <person name="Walters J."/>
            <person name="Waterhouse R.M."/>
            <person name="Ahn S.J."/>
            <person name="Almeida F.C."/>
            <person name="An C."/>
            <person name="Aqrawi P."/>
            <person name="Bretschneider A."/>
            <person name="Bryant W.B."/>
            <person name="Bucks S."/>
            <person name="Chao H."/>
            <person name="Chevignon G."/>
            <person name="Christen J.M."/>
            <person name="Clarke D.F."/>
            <person name="Dittmer N.T."/>
            <person name="Ferguson L.C.F."/>
            <person name="Garavelou S."/>
            <person name="Gordon K.H.J."/>
            <person name="Gunaratna R.T."/>
            <person name="Han Y."/>
            <person name="Hauser F."/>
            <person name="He Y."/>
            <person name="Heidel-Fischer H."/>
            <person name="Hirsh A."/>
            <person name="Hu Y."/>
            <person name="Jiang H."/>
            <person name="Kalra D."/>
            <person name="Klinner C."/>
            <person name="Konig C."/>
            <person name="Kovar C."/>
            <person name="Kroll A.R."/>
            <person name="Kuwar S.S."/>
            <person name="Lee S.L."/>
            <person name="Lehman R."/>
            <person name="Li K."/>
            <person name="Li Z."/>
            <person name="Liang H."/>
            <person name="Lovelace S."/>
            <person name="Lu Z."/>
            <person name="Mansfield J.H."/>
            <person name="McCulloch K.J."/>
            <person name="Mathew T."/>
            <person name="Morton B."/>
            <person name="Muzny D.M."/>
            <person name="Neunemann D."/>
            <person name="Ongeri F."/>
            <person name="Pauchet Y."/>
            <person name="Pu L.L."/>
            <person name="Pyrousis I."/>
            <person name="Rao X.J."/>
            <person name="Redding A."/>
            <person name="Roesel C."/>
            <person name="Sanchez-Gracia A."/>
            <person name="Schaack S."/>
            <person name="Shukla A."/>
            <person name="Tetreau G."/>
            <person name="Wang Y."/>
            <person name="Xiong G.H."/>
            <person name="Traut W."/>
            <person name="Walsh T.K."/>
            <person name="Worley K.C."/>
            <person name="Wu D."/>
            <person name="Wu W."/>
            <person name="Wu Y.Q."/>
            <person name="Zhang X."/>
            <person name="Zou Z."/>
            <person name="Zucker H."/>
            <person name="Briscoe A.D."/>
            <person name="Burmester T."/>
            <person name="Clem R.J."/>
            <person name="Feyereisen R."/>
            <person name="Grimmelikhuijzen C.J.P."/>
            <person name="Hamodrakas S.J."/>
            <person name="Hansson B.S."/>
            <person name="Huguet E."/>
            <person name="Jermiin L.S."/>
            <person name="Lan Q."/>
            <person name="Lehman H.K."/>
            <person name="Lorenzen M."/>
            <person name="Merzendorfer H."/>
            <person name="Michalopoulos I."/>
            <person name="Morton D.B."/>
            <person name="Muthukrishnan S."/>
            <person name="Oakeshott J.G."/>
            <person name="Palmer W."/>
            <person name="Park Y."/>
            <person name="Passarelli A.L."/>
            <person name="Rozas J."/>
            <person name="Schwartz L.M."/>
            <person name="Smith W."/>
            <person name="Southgate A."/>
            <person name="Vilcinskas A."/>
            <person name="Vogt R."/>
            <person name="Wang P."/>
            <person name="Werren J."/>
            <person name="Yu X.Q."/>
            <person name="Zhou J.J."/>
            <person name="Brown S.J."/>
            <person name="Scherer S.E."/>
            <person name="Richards S."/>
            <person name="Blissard G.W."/>
        </authorList>
    </citation>
    <scope>NUCLEOTIDE SEQUENCE</scope>
</reference>
<proteinExistence type="predicted"/>
<evidence type="ECO:0000256" key="1">
    <source>
        <dbReference type="SAM" id="MobiDB-lite"/>
    </source>
</evidence>
<dbReference type="EMBL" id="JH669190">
    <property type="protein sequence ID" value="KAG6464532.1"/>
    <property type="molecule type" value="Genomic_DNA"/>
</dbReference>
<feature type="compositionally biased region" description="Polar residues" evidence="1">
    <location>
        <begin position="456"/>
        <end position="470"/>
    </location>
</feature>
<dbReference type="Proteomes" id="UP000791440">
    <property type="component" value="Unassembled WGS sequence"/>
</dbReference>
<dbReference type="AlphaFoldDB" id="A0A921ZUS8"/>
<name>A0A921ZUS8_MANSE</name>
<feature type="region of interest" description="Disordered" evidence="1">
    <location>
        <begin position="322"/>
        <end position="729"/>
    </location>
</feature>
<dbReference type="InterPro" id="IPR001394">
    <property type="entry name" value="Peptidase_C19_UCH"/>
</dbReference>
<feature type="compositionally biased region" description="Pro residues" evidence="1">
    <location>
        <begin position="551"/>
        <end position="594"/>
    </location>
</feature>